<evidence type="ECO:0000256" key="1">
    <source>
        <dbReference type="SAM" id="MobiDB-lite"/>
    </source>
</evidence>
<dbReference type="Proteomes" id="UP000028582">
    <property type="component" value="Unassembled WGS sequence"/>
</dbReference>
<evidence type="ECO:0000313" key="2">
    <source>
        <dbReference type="EMBL" id="ETO67456.1"/>
    </source>
</evidence>
<evidence type="ECO:0000313" key="3">
    <source>
        <dbReference type="Proteomes" id="UP000028582"/>
    </source>
</evidence>
<name>A0A080ZLE5_PHYNI</name>
<proteinExistence type="predicted"/>
<feature type="compositionally biased region" description="Polar residues" evidence="1">
    <location>
        <begin position="112"/>
        <end position="128"/>
    </location>
</feature>
<feature type="region of interest" description="Disordered" evidence="1">
    <location>
        <begin position="159"/>
        <end position="191"/>
    </location>
</feature>
<reference evidence="2 3" key="1">
    <citation type="submission" date="2013-11" db="EMBL/GenBank/DDBJ databases">
        <title>The Genome Sequence of Phytophthora parasitica P1976.</title>
        <authorList>
            <consortium name="The Broad Institute Genomics Platform"/>
            <person name="Russ C."/>
            <person name="Tyler B."/>
            <person name="Panabieres F."/>
            <person name="Shan W."/>
            <person name="Tripathy S."/>
            <person name="Grunwald N."/>
            <person name="Machado M."/>
            <person name="Johnson C.S."/>
            <person name="Walker B."/>
            <person name="Young S."/>
            <person name="Zeng Q."/>
            <person name="Gargeya S."/>
            <person name="Fitzgerald M."/>
            <person name="Haas B."/>
            <person name="Abouelleil A."/>
            <person name="Allen A.W."/>
            <person name="Alvarado L."/>
            <person name="Arachchi H.M."/>
            <person name="Berlin A.M."/>
            <person name="Chapman S.B."/>
            <person name="Gainer-Dewar J."/>
            <person name="Goldberg J."/>
            <person name="Griggs A."/>
            <person name="Gujja S."/>
            <person name="Hansen M."/>
            <person name="Howarth C."/>
            <person name="Imamovic A."/>
            <person name="Ireland A."/>
            <person name="Larimer J."/>
            <person name="McCowan C."/>
            <person name="Murphy C."/>
            <person name="Pearson M."/>
            <person name="Poon T.W."/>
            <person name="Priest M."/>
            <person name="Roberts A."/>
            <person name="Saif S."/>
            <person name="Shea T."/>
            <person name="Sisk P."/>
            <person name="Sykes S."/>
            <person name="Wortman J."/>
            <person name="Nusbaum C."/>
            <person name="Birren B."/>
        </authorList>
    </citation>
    <scope>NUCLEOTIDE SEQUENCE [LARGE SCALE GENOMIC DNA]</scope>
    <source>
        <strain evidence="2 3">P1976</strain>
    </source>
</reference>
<organism evidence="2 3">
    <name type="scientific">Phytophthora nicotianae P1976</name>
    <dbReference type="NCBI Taxonomy" id="1317066"/>
    <lineage>
        <taxon>Eukaryota</taxon>
        <taxon>Sar</taxon>
        <taxon>Stramenopiles</taxon>
        <taxon>Oomycota</taxon>
        <taxon>Peronosporomycetes</taxon>
        <taxon>Peronosporales</taxon>
        <taxon>Peronosporaceae</taxon>
        <taxon>Phytophthora</taxon>
    </lineage>
</organism>
<accession>A0A080ZLE5</accession>
<protein>
    <submittedName>
        <fullName evidence="2">Uncharacterized protein</fullName>
    </submittedName>
</protein>
<dbReference type="AlphaFoldDB" id="A0A080ZLE5"/>
<dbReference type="OrthoDB" id="162036at2759"/>
<sequence>MLRERNTFVLKARSGNDERLHAITLNVNVREQDLAHFNGRNGSGADKAVQRVLELLDEDEAFQSIMREMDDLRQLDQLIKAKAKDGTHTLELPDVTVQWQVAEEPGLPSVLQRVQSDNGDSQSTSGRVPSTADPSGKYRPLPVRKLVVAVWMYPPHVEIPPTGDRIPVASDANRQDFFGKDDAESVEESKE</sequence>
<gene>
    <name evidence="2" type="ORF">F444_15641</name>
</gene>
<feature type="region of interest" description="Disordered" evidence="1">
    <location>
        <begin position="112"/>
        <end position="139"/>
    </location>
</feature>
<comment type="caution">
    <text evidence="2">The sequence shown here is derived from an EMBL/GenBank/DDBJ whole genome shotgun (WGS) entry which is preliminary data.</text>
</comment>
<feature type="compositionally biased region" description="Basic and acidic residues" evidence="1">
    <location>
        <begin position="173"/>
        <end position="191"/>
    </location>
</feature>
<dbReference type="EMBL" id="ANJA01002892">
    <property type="protein sequence ID" value="ETO67456.1"/>
    <property type="molecule type" value="Genomic_DNA"/>
</dbReference>